<dbReference type="PANTHER" id="PTHR33395">
    <property type="entry name" value="TRANSCRIPTASE, PUTATIVE-RELATED-RELATED"/>
    <property type="match status" value="1"/>
</dbReference>
<dbReference type="InterPro" id="IPR037518">
    <property type="entry name" value="MPN"/>
</dbReference>
<dbReference type="Gene3D" id="3.40.140.10">
    <property type="entry name" value="Cytidine Deaminase, domain 2"/>
    <property type="match status" value="1"/>
</dbReference>
<dbReference type="SMART" id="SM00232">
    <property type="entry name" value="JAB_MPN"/>
    <property type="match status" value="1"/>
</dbReference>
<evidence type="ECO:0000259" key="9">
    <source>
        <dbReference type="PROSITE" id="PS50878"/>
    </source>
</evidence>
<dbReference type="CDD" id="cd08068">
    <property type="entry name" value="MPN_BRCC36"/>
    <property type="match status" value="1"/>
</dbReference>
<keyword evidence="5" id="KW-0862">Zinc</keyword>
<dbReference type="GO" id="GO:0031012">
    <property type="term" value="C:extracellular matrix"/>
    <property type="evidence" value="ECO:0007669"/>
    <property type="project" value="TreeGrafter"/>
</dbReference>
<dbReference type="AlphaFoldDB" id="A0AA89BTX0"/>
<dbReference type="GO" id="GO:0070552">
    <property type="term" value="C:BRISC complex"/>
    <property type="evidence" value="ECO:0007669"/>
    <property type="project" value="InterPro"/>
</dbReference>
<dbReference type="SUPFAM" id="SSF56219">
    <property type="entry name" value="DNase I-like"/>
    <property type="match status" value="1"/>
</dbReference>
<keyword evidence="4" id="KW-0378">Hydrolase</keyword>
<reference evidence="10" key="1">
    <citation type="submission" date="2019-08" db="EMBL/GenBank/DDBJ databases">
        <title>The improved chromosome-level genome for the pearl oyster Pinctada fucata martensii using PacBio sequencing and Hi-C.</title>
        <authorList>
            <person name="Zheng Z."/>
        </authorList>
    </citation>
    <scope>NUCLEOTIDE SEQUENCE</scope>
    <source>
        <strain evidence="10">ZZ-2019</strain>
        <tissue evidence="10">Adductor muscle</tissue>
    </source>
</reference>
<protein>
    <recommendedName>
        <fullName evidence="12">MPN domain-containing protein</fullName>
    </recommendedName>
</protein>
<dbReference type="GO" id="GO:0070536">
    <property type="term" value="P:protein K63-linked deubiquitination"/>
    <property type="evidence" value="ECO:0007669"/>
    <property type="project" value="InterPro"/>
</dbReference>
<dbReference type="EMBL" id="VSWD01000008">
    <property type="protein sequence ID" value="KAK3094456.1"/>
    <property type="molecule type" value="Genomic_DNA"/>
</dbReference>
<evidence type="ECO:0000256" key="2">
    <source>
        <dbReference type="ARBA" id="ARBA00022670"/>
    </source>
</evidence>
<dbReference type="CDD" id="cd01650">
    <property type="entry name" value="RT_nLTR_like"/>
    <property type="match status" value="1"/>
</dbReference>
<dbReference type="GO" id="GO:0004843">
    <property type="term" value="F:cysteine-type deubiquitinase activity"/>
    <property type="evidence" value="ECO:0007669"/>
    <property type="project" value="InterPro"/>
</dbReference>
<keyword evidence="7" id="KW-0175">Coiled coil</keyword>
<keyword evidence="2" id="KW-0645">Protease</keyword>
<organism evidence="10 11">
    <name type="scientific">Pinctada imbricata</name>
    <name type="common">Atlantic pearl-oyster</name>
    <name type="synonym">Pinctada martensii</name>
    <dbReference type="NCBI Taxonomy" id="66713"/>
    <lineage>
        <taxon>Eukaryota</taxon>
        <taxon>Metazoa</taxon>
        <taxon>Spiralia</taxon>
        <taxon>Lophotrochozoa</taxon>
        <taxon>Mollusca</taxon>
        <taxon>Bivalvia</taxon>
        <taxon>Autobranchia</taxon>
        <taxon>Pteriomorphia</taxon>
        <taxon>Pterioida</taxon>
        <taxon>Pterioidea</taxon>
        <taxon>Pteriidae</taxon>
        <taxon>Pinctada</taxon>
    </lineage>
</organism>
<dbReference type="InterPro" id="IPR040749">
    <property type="entry name" value="BRCC36_C"/>
</dbReference>
<dbReference type="GO" id="GO:0006508">
    <property type="term" value="P:proteolysis"/>
    <property type="evidence" value="ECO:0007669"/>
    <property type="project" value="UniProtKB-KW"/>
</dbReference>
<dbReference type="Gene3D" id="3.60.10.10">
    <property type="entry name" value="Endonuclease/exonuclease/phosphatase"/>
    <property type="match status" value="1"/>
</dbReference>
<dbReference type="InterPro" id="IPR043502">
    <property type="entry name" value="DNA/RNA_pol_sf"/>
</dbReference>
<dbReference type="PANTHER" id="PTHR33395:SF22">
    <property type="entry name" value="REVERSE TRANSCRIPTASE DOMAIN-CONTAINING PROTEIN"/>
    <property type="match status" value="1"/>
</dbReference>
<dbReference type="SUPFAM" id="SSF56672">
    <property type="entry name" value="DNA/RNA polymerases"/>
    <property type="match status" value="1"/>
</dbReference>
<gene>
    <name evidence="10" type="ORF">FSP39_001920</name>
</gene>
<proteinExistence type="inferred from homology"/>
<dbReference type="PROSITE" id="PS50878">
    <property type="entry name" value="RT_POL"/>
    <property type="match status" value="1"/>
</dbReference>
<feature type="domain" description="MPN" evidence="8">
    <location>
        <begin position="764"/>
        <end position="909"/>
    </location>
</feature>
<name>A0AA89BTX0_PINIB</name>
<dbReference type="InterPro" id="IPR000555">
    <property type="entry name" value="JAMM/MPN+_dom"/>
</dbReference>
<dbReference type="Proteomes" id="UP001186944">
    <property type="component" value="Unassembled WGS sequence"/>
</dbReference>
<dbReference type="GO" id="GO:0008237">
    <property type="term" value="F:metallopeptidase activity"/>
    <property type="evidence" value="ECO:0007669"/>
    <property type="project" value="UniProtKB-KW"/>
</dbReference>
<dbReference type="PRINTS" id="PR01345">
    <property type="entry name" value="CERVTRCPTASE"/>
</dbReference>
<comment type="caution">
    <text evidence="10">The sequence shown here is derived from an EMBL/GenBank/DDBJ whole genome shotgun (WGS) entry which is preliminary data.</text>
</comment>
<keyword evidence="6" id="KW-0482">Metalloprotease</keyword>
<dbReference type="InterPro" id="IPR005135">
    <property type="entry name" value="Endo/exonuclease/phosphatase"/>
</dbReference>
<dbReference type="GO" id="GO:0061343">
    <property type="term" value="P:cell adhesion involved in heart morphogenesis"/>
    <property type="evidence" value="ECO:0007669"/>
    <property type="project" value="TreeGrafter"/>
</dbReference>
<evidence type="ECO:0000256" key="3">
    <source>
        <dbReference type="ARBA" id="ARBA00022723"/>
    </source>
</evidence>
<dbReference type="InterPro" id="IPR033860">
    <property type="entry name" value="MPN_BRCC36"/>
</dbReference>
<dbReference type="InterPro" id="IPR000477">
    <property type="entry name" value="RT_dom"/>
</dbReference>
<keyword evidence="11" id="KW-1185">Reference proteome</keyword>
<dbReference type="InterPro" id="IPR036691">
    <property type="entry name" value="Endo/exonu/phosph_ase_sf"/>
</dbReference>
<evidence type="ECO:0000256" key="1">
    <source>
        <dbReference type="ARBA" id="ARBA00008021"/>
    </source>
</evidence>
<evidence type="ECO:0000256" key="4">
    <source>
        <dbReference type="ARBA" id="ARBA00022801"/>
    </source>
</evidence>
<evidence type="ECO:0008006" key="12">
    <source>
        <dbReference type="Google" id="ProtNLM"/>
    </source>
</evidence>
<evidence type="ECO:0000256" key="7">
    <source>
        <dbReference type="SAM" id="Coils"/>
    </source>
</evidence>
<evidence type="ECO:0000256" key="6">
    <source>
        <dbReference type="ARBA" id="ARBA00023049"/>
    </source>
</evidence>
<dbReference type="GO" id="GO:0046872">
    <property type="term" value="F:metal ion binding"/>
    <property type="evidence" value="ECO:0007669"/>
    <property type="project" value="UniProtKB-KW"/>
</dbReference>
<dbReference type="GO" id="GO:0006281">
    <property type="term" value="P:DNA repair"/>
    <property type="evidence" value="ECO:0007669"/>
    <property type="project" value="InterPro"/>
</dbReference>
<comment type="similarity">
    <text evidence="1">Belongs to the peptidase M67A family. BRCC36 subfamily.</text>
</comment>
<accession>A0AA89BTX0</accession>
<evidence type="ECO:0000313" key="10">
    <source>
        <dbReference type="EMBL" id="KAK3094456.1"/>
    </source>
</evidence>
<dbReference type="Pfam" id="PF18110">
    <property type="entry name" value="BRCC36_C"/>
    <property type="match status" value="1"/>
</dbReference>
<dbReference type="Pfam" id="PF01398">
    <property type="entry name" value="JAB"/>
    <property type="match status" value="1"/>
</dbReference>
<evidence type="ECO:0000313" key="11">
    <source>
        <dbReference type="Proteomes" id="UP001186944"/>
    </source>
</evidence>
<dbReference type="PROSITE" id="PS50249">
    <property type="entry name" value="MPN"/>
    <property type="match status" value="1"/>
</dbReference>
<feature type="coiled-coil region" evidence="7">
    <location>
        <begin position="991"/>
        <end position="1018"/>
    </location>
</feature>
<dbReference type="GO" id="GO:0070531">
    <property type="term" value="C:BRCA1-A complex"/>
    <property type="evidence" value="ECO:0007669"/>
    <property type="project" value="InterPro"/>
</dbReference>
<dbReference type="GO" id="GO:0007508">
    <property type="term" value="P:larval heart development"/>
    <property type="evidence" value="ECO:0007669"/>
    <property type="project" value="TreeGrafter"/>
</dbReference>
<keyword evidence="3" id="KW-0479">Metal-binding</keyword>
<dbReference type="Pfam" id="PF00078">
    <property type="entry name" value="RVT_1"/>
    <property type="match status" value="1"/>
</dbReference>
<dbReference type="Pfam" id="PF14529">
    <property type="entry name" value="Exo_endo_phos_2"/>
    <property type="match status" value="1"/>
</dbReference>
<dbReference type="SUPFAM" id="SSF102712">
    <property type="entry name" value="JAB1/MPN domain"/>
    <property type="match status" value="1"/>
</dbReference>
<feature type="domain" description="Reverse transcriptase" evidence="9">
    <location>
        <begin position="472"/>
        <end position="735"/>
    </location>
</feature>
<sequence length="1022" mass="119276">MNKRDELKFLIKEENYDIIAVTEVLPKNKKNVQIGEEELKLDGYNHFHKDFTDYNGRGCIIYTKESIPAYFIDQKDKSFIEDISVGIQCLNQPKLLITCIYRSPSNNDQRCIQELQETFEKTNIGGTHYDLKLIMGDFNIKDINWQNETTTHEYDHLSTKFLEAARDSFLIQHVQDFTRSRNSDTPAILDLIFTNEEGMIENLEHKPPLGKSDHDVLSFNLKCTNQARPCQSEKPCFFKGDYDTIKTKLSLFDWEQELCAGGIEDSWERFTDIIQDTIKENIPVRKSSTHKFDTPWMDNPALEAIRRKRQMWKKYKYNRNPNNRHKYEEARDDANTKIRNAKYNYEKSIAEKTKEDQNIFWKYVQSKTKIKEDIQCIIDEDGTIITSNKEKAESLNQFFTSVFTEELDTNIPLFDLRTDKRLENVEFLDSDILNYMNKLEDHKSQGPDNMHPHYFKTLAEQLKKPLHILFNTSFREGKLPNVWKTANVTPLHKKGPKHNSSNYRPISLTSIICKLMEKIVRDALMSYMEENQLFTVHQHGFRKKHSCVTQLIEVLDDWSKEIDNSNSIDNIYLDFQKAFDKVPHKRLLEKLKGYGIGGNLLSWIESFLTERKQRVVLNGSESNWSNVTSGIPQGSVLGPTLFLIYINDLPDVVHNIVKLFADDTKLYSVVNNHEQQERLQEDINSLASWSNKWLLKFNVSKCKHLHLGKPNRTTYTMNDEEITKCDSEKDLGITVDDKLKFQVHINTQIKKANIKLGLIKRTFTYLDKDIFLKLYKSLVRPHLEYGSNVWSIDENRVSHIYSVIILRRSDKQPDRVEISPEQLSDASTKAERLAQEYNRPLRVIGWYHSHPHITVWPSHVDVRTQAMYQMMDEGFIGLIFSVFNEEKLASSGDKQNRIQLTCFQSVNESGDDYSPQYARIEVPVHIVPSCGISKACMESLEELPMILCQEEEEAYHRTTNQQLDLITKMHNSSVFTKSISHIMEVMHGPVIQTVENRLKQNESRIAELKKQKEELQREIDSL</sequence>
<evidence type="ECO:0000256" key="5">
    <source>
        <dbReference type="ARBA" id="ARBA00022833"/>
    </source>
</evidence>
<evidence type="ECO:0000259" key="8">
    <source>
        <dbReference type="PROSITE" id="PS50249"/>
    </source>
</evidence>